<reference evidence="6" key="1">
    <citation type="submission" date="2021-01" db="EMBL/GenBank/DDBJ databases">
        <title>Whole genome shotgun sequence of Cellulomonas pakistanensis NBRC 110800.</title>
        <authorList>
            <person name="Komaki H."/>
            <person name="Tamura T."/>
        </authorList>
    </citation>
    <scope>NUCLEOTIDE SEQUENCE</scope>
    <source>
        <strain evidence="6">NBRC 110800</strain>
    </source>
</reference>
<protein>
    <recommendedName>
        <fullName evidence="2">histidine kinase</fullName>
        <ecNumber evidence="2">2.7.13.3</ecNumber>
    </recommendedName>
</protein>
<evidence type="ECO:0000313" key="7">
    <source>
        <dbReference type="Proteomes" id="UP000642125"/>
    </source>
</evidence>
<dbReference type="GO" id="GO:0000160">
    <property type="term" value="P:phosphorelay signal transduction system"/>
    <property type="evidence" value="ECO:0007669"/>
    <property type="project" value="UniProtKB-KW"/>
</dbReference>
<accession>A0A919PB97</accession>
<dbReference type="RefSeq" id="WP_239068853.1">
    <property type="nucleotide sequence ID" value="NZ_BONO01000029.1"/>
</dbReference>
<evidence type="ECO:0000256" key="2">
    <source>
        <dbReference type="ARBA" id="ARBA00012438"/>
    </source>
</evidence>
<evidence type="ECO:0000256" key="3">
    <source>
        <dbReference type="ARBA" id="ARBA00022679"/>
    </source>
</evidence>
<dbReference type="PANTHER" id="PTHR24421">
    <property type="entry name" value="NITRATE/NITRITE SENSOR PROTEIN NARX-RELATED"/>
    <property type="match status" value="1"/>
</dbReference>
<dbReference type="GO" id="GO:0004673">
    <property type="term" value="F:protein histidine kinase activity"/>
    <property type="evidence" value="ECO:0007669"/>
    <property type="project" value="UniProtKB-EC"/>
</dbReference>
<dbReference type="InterPro" id="IPR050482">
    <property type="entry name" value="Sensor_HK_TwoCompSys"/>
</dbReference>
<dbReference type="CDD" id="cd16917">
    <property type="entry name" value="HATPase_UhpB-NarQ-NarX-like"/>
    <property type="match status" value="1"/>
</dbReference>
<dbReference type="Gene3D" id="3.30.565.10">
    <property type="entry name" value="Histidine kinase-like ATPase, C-terminal domain"/>
    <property type="match status" value="1"/>
</dbReference>
<dbReference type="SUPFAM" id="SSF55874">
    <property type="entry name" value="ATPase domain of HSP90 chaperone/DNA topoisomerase II/histidine kinase"/>
    <property type="match status" value="1"/>
</dbReference>
<keyword evidence="4" id="KW-0418">Kinase</keyword>
<dbReference type="InterPro" id="IPR036890">
    <property type="entry name" value="HATPase_C_sf"/>
</dbReference>
<evidence type="ECO:0000256" key="4">
    <source>
        <dbReference type="ARBA" id="ARBA00022777"/>
    </source>
</evidence>
<dbReference type="EMBL" id="BONO01000029">
    <property type="protein sequence ID" value="GIG37830.1"/>
    <property type="molecule type" value="Genomic_DNA"/>
</dbReference>
<comment type="caution">
    <text evidence="6">The sequence shown here is derived from an EMBL/GenBank/DDBJ whole genome shotgun (WGS) entry which is preliminary data.</text>
</comment>
<proteinExistence type="predicted"/>
<dbReference type="AlphaFoldDB" id="A0A919PB97"/>
<gene>
    <name evidence="6" type="ORF">Cpa01nite_32110</name>
</gene>
<dbReference type="EC" id="2.7.13.3" evidence="2"/>
<organism evidence="6 7">
    <name type="scientific">Cellulomonas pakistanensis</name>
    <dbReference type="NCBI Taxonomy" id="992287"/>
    <lineage>
        <taxon>Bacteria</taxon>
        <taxon>Bacillati</taxon>
        <taxon>Actinomycetota</taxon>
        <taxon>Actinomycetes</taxon>
        <taxon>Micrococcales</taxon>
        <taxon>Cellulomonadaceae</taxon>
        <taxon>Cellulomonas</taxon>
    </lineage>
</organism>
<keyword evidence="3" id="KW-0808">Transferase</keyword>
<keyword evidence="5" id="KW-0902">Two-component regulatory system</keyword>
<dbReference type="Proteomes" id="UP000642125">
    <property type="component" value="Unassembled WGS sequence"/>
</dbReference>
<comment type="catalytic activity">
    <reaction evidence="1">
        <text>ATP + protein L-histidine = ADP + protein N-phospho-L-histidine.</text>
        <dbReference type="EC" id="2.7.13.3"/>
    </reaction>
</comment>
<keyword evidence="7" id="KW-1185">Reference proteome</keyword>
<evidence type="ECO:0000313" key="6">
    <source>
        <dbReference type="EMBL" id="GIG37830.1"/>
    </source>
</evidence>
<sequence>MREVLRLLRREPGEDGLSQHALPEVDGLVSAARDVGQPVAAVVAAAHREPPDPAERTAVRVVREGLTNAVRHAPGADTRVLVEESGAELHVQVVTGEAAAAPTGLTTGGTGLAGLRERVALVGGRLDAGPTPAGGFLLDARLPRRAAPA</sequence>
<evidence type="ECO:0000256" key="5">
    <source>
        <dbReference type="ARBA" id="ARBA00023012"/>
    </source>
</evidence>
<name>A0A919PB97_9CELL</name>
<dbReference type="PANTHER" id="PTHR24421:SF10">
    <property type="entry name" value="NITRATE_NITRITE SENSOR PROTEIN NARQ"/>
    <property type="match status" value="1"/>
</dbReference>
<evidence type="ECO:0000256" key="1">
    <source>
        <dbReference type="ARBA" id="ARBA00000085"/>
    </source>
</evidence>